<protein>
    <submittedName>
        <fullName evidence="1">Uncharacterized protein</fullName>
    </submittedName>
</protein>
<dbReference type="AlphaFoldDB" id="A0A517QK19"/>
<organism evidence="1 2">
    <name type="scientific">Thalassoglobus polymorphus</name>
    <dbReference type="NCBI Taxonomy" id="2527994"/>
    <lineage>
        <taxon>Bacteria</taxon>
        <taxon>Pseudomonadati</taxon>
        <taxon>Planctomycetota</taxon>
        <taxon>Planctomycetia</taxon>
        <taxon>Planctomycetales</taxon>
        <taxon>Planctomycetaceae</taxon>
        <taxon>Thalassoglobus</taxon>
    </lineage>
</organism>
<keyword evidence="2" id="KW-1185">Reference proteome</keyword>
<evidence type="ECO:0000313" key="1">
    <source>
        <dbReference type="EMBL" id="QDT31989.1"/>
    </source>
</evidence>
<dbReference type="RefSeq" id="WP_145196962.1">
    <property type="nucleotide sequence ID" value="NZ_CP036267.1"/>
</dbReference>
<reference evidence="1 2" key="1">
    <citation type="submission" date="2019-02" db="EMBL/GenBank/DDBJ databases">
        <title>Deep-cultivation of Planctomycetes and their phenomic and genomic characterization uncovers novel biology.</title>
        <authorList>
            <person name="Wiegand S."/>
            <person name="Jogler M."/>
            <person name="Boedeker C."/>
            <person name="Pinto D."/>
            <person name="Vollmers J."/>
            <person name="Rivas-Marin E."/>
            <person name="Kohn T."/>
            <person name="Peeters S.H."/>
            <person name="Heuer A."/>
            <person name="Rast P."/>
            <person name="Oberbeckmann S."/>
            <person name="Bunk B."/>
            <person name="Jeske O."/>
            <person name="Meyerdierks A."/>
            <person name="Storesund J.E."/>
            <person name="Kallscheuer N."/>
            <person name="Luecker S."/>
            <person name="Lage O.M."/>
            <person name="Pohl T."/>
            <person name="Merkel B.J."/>
            <person name="Hornburger P."/>
            <person name="Mueller R.-W."/>
            <person name="Bruemmer F."/>
            <person name="Labrenz M."/>
            <person name="Spormann A.M."/>
            <person name="Op den Camp H."/>
            <person name="Overmann J."/>
            <person name="Amann R."/>
            <person name="Jetten M.S.M."/>
            <person name="Mascher T."/>
            <person name="Medema M.H."/>
            <person name="Devos D.P."/>
            <person name="Kaster A.-K."/>
            <person name="Ovreas L."/>
            <person name="Rohde M."/>
            <person name="Galperin M.Y."/>
            <person name="Jogler C."/>
        </authorList>
    </citation>
    <scope>NUCLEOTIDE SEQUENCE [LARGE SCALE GENOMIC DNA]</scope>
    <source>
        <strain evidence="1 2">Mal48</strain>
    </source>
</reference>
<dbReference type="KEGG" id="tpol:Mal48_12280"/>
<dbReference type="EMBL" id="CP036267">
    <property type="protein sequence ID" value="QDT31989.1"/>
    <property type="molecule type" value="Genomic_DNA"/>
</dbReference>
<evidence type="ECO:0000313" key="2">
    <source>
        <dbReference type="Proteomes" id="UP000315724"/>
    </source>
</evidence>
<gene>
    <name evidence="1" type="ORF">Mal48_12280</name>
</gene>
<dbReference type="Proteomes" id="UP000315724">
    <property type="component" value="Chromosome"/>
</dbReference>
<sequence length="142" mass="15524">MVSVRTIVFCCVLPLSLSNFTNGEEPSSQKGNLETDVSYEAIRPCIGVGYQPYTYPAVGTCPCGDSPCFHPQRYYCGGKTYKKSWMKKWIGTQFGKRSMLDDYCCDCLVPTAVPRTYLKTIAVDSAVGSQVPPAPAAEGARE</sequence>
<proteinExistence type="predicted"/>
<accession>A0A517QK19</accession>
<name>A0A517QK19_9PLAN</name>